<feature type="compositionally biased region" description="Acidic residues" evidence="1">
    <location>
        <begin position="90"/>
        <end position="100"/>
    </location>
</feature>
<protein>
    <recommendedName>
        <fullName evidence="4">Fibronectin type-III domain-containing protein</fullName>
    </recommendedName>
</protein>
<keyword evidence="3" id="KW-1185">Reference proteome</keyword>
<dbReference type="EMBL" id="JALJXV010000014">
    <property type="protein sequence ID" value="MCP1677133.1"/>
    <property type="molecule type" value="Genomic_DNA"/>
</dbReference>
<organism evidence="2 3">
    <name type="scientific">Natronocella acetinitrilica</name>
    <dbReference type="NCBI Taxonomy" id="414046"/>
    <lineage>
        <taxon>Bacteria</taxon>
        <taxon>Pseudomonadati</taxon>
        <taxon>Pseudomonadota</taxon>
        <taxon>Gammaproteobacteria</taxon>
        <taxon>Chromatiales</taxon>
        <taxon>Ectothiorhodospiraceae</taxon>
        <taxon>Natronocella</taxon>
    </lineage>
</organism>
<accession>A0AAE3KE69</accession>
<dbReference type="CDD" id="cd00063">
    <property type="entry name" value="FN3"/>
    <property type="match status" value="1"/>
</dbReference>
<evidence type="ECO:0000256" key="1">
    <source>
        <dbReference type="SAM" id="MobiDB-lite"/>
    </source>
</evidence>
<evidence type="ECO:0008006" key="4">
    <source>
        <dbReference type="Google" id="ProtNLM"/>
    </source>
</evidence>
<evidence type="ECO:0000313" key="3">
    <source>
        <dbReference type="Proteomes" id="UP001205843"/>
    </source>
</evidence>
<sequence>MQTTKTDHSKHPLNRSFLLAFTMAATIGLSACVSDSGGSPRSSSDDTSEATRNNPNRGPGNNSGGGGGNPHNQPSDESPSTDSGTSEEIAAPEETEEADPAVETLTLSWTAPATRENGDAIALSQIDRYALYIGTSSGSYGDPIEIADTGSNSYALDFLDAGTYYVAMKVADTDGLWSRHSEEVQIVIQ</sequence>
<reference evidence="2" key="1">
    <citation type="submission" date="2022-03" db="EMBL/GenBank/DDBJ databases">
        <title>Genomic Encyclopedia of Type Strains, Phase III (KMG-III): the genomes of soil and plant-associated and newly described type strains.</title>
        <authorList>
            <person name="Whitman W."/>
        </authorList>
    </citation>
    <scope>NUCLEOTIDE SEQUENCE</scope>
    <source>
        <strain evidence="2">ANL 6-2</strain>
    </source>
</reference>
<dbReference type="AlphaFoldDB" id="A0AAE3KE69"/>
<name>A0AAE3KE69_9GAMM</name>
<gene>
    <name evidence="2" type="ORF">J2T57_004307</name>
</gene>
<dbReference type="RefSeq" id="WP_253485266.1">
    <property type="nucleotide sequence ID" value="NZ_JALJXV010000014.1"/>
</dbReference>
<dbReference type="Proteomes" id="UP001205843">
    <property type="component" value="Unassembled WGS sequence"/>
</dbReference>
<dbReference type="InterPro" id="IPR013783">
    <property type="entry name" value="Ig-like_fold"/>
</dbReference>
<dbReference type="InterPro" id="IPR003961">
    <property type="entry name" value="FN3_dom"/>
</dbReference>
<dbReference type="PROSITE" id="PS51257">
    <property type="entry name" value="PROKAR_LIPOPROTEIN"/>
    <property type="match status" value="1"/>
</dbReference>
<dbReference type="SUPFAM" id="SSF49265">
    <property type="entry name" value="Fibronectin type III"/>
    <property type="match status" value="1"/>
</dbReference>
<dbReference type="Gene3D" id="2.60.40.10">
    <property type="entry name" value="Immunoglobulins"/>
    <property type="match status" value="1"/>
</dbReference>
<dbReference type="InterPro" id="IPR036116">
    <property type="entry name" value="FN3_sf"/>
</dbReference>
<feature type="region of interest" description="Disordered" evidence="1">
    <location>
        <begin position="33"/>
        <end position="101"/>
    </location>
</feature>
<feature type="compositionally biased region" description="Polar residues" evidence="1">
    <location>
        <begin position="73"/>
        <end position="86"/>
    </location>
</feature>
<comment type="caution">
    <text evidence="2">The sequence shown here is derived from an EMBL/GenBank/DDBJ whole genome shotgun (WGS) entry which is preliminary data.</text>
</comment>
<proteinExistence type="predicted"/>
<evidence type="ECO:0000313" key="2">
    <source>
        <dbReference type="EMBL" id="MCP1677133.1"/>
    </source>
</evidence>